<sequence length="239" mass="26589">MKKFRTLPVYTLLLGLSLWLSSCNSSNKHLEEGRKLLGENKINEAITALNEAVSADAGNAQALNARGVAYYQLKDYSNALLDYEQAMKADSSLYLPYFNRAKLRIAQNDFESAIKDFSKAATLAPDSAEIYLNRGFVYAELKLPQKATPDFDKAVQLAPKNAETYFVRGNLYLEQKNYPSAIRDYEQAVGLRSDFPKAFYNMGLAQNLVGNREAACLSFQQAKKLGYAEAADAVATFCK</sequence>
<feature type="repeat" description="TPR" evidence="3">
    <location>
        <begin position="94"/>
        <end position="127"/>
    </location>
</feature>
<dbReference type="Pfam" id="PF13414">
    <property type="entry name" value="TPR_11"/>
    <property type="match status" value="2"/>
</dbReference>
<feature type="signal peptide" evidence="4">
    <location>
        <begin position="1"/>
        <end position="25"/>
    </location>
</feature>
<evidence type="ECO:0000313" key="6">
    <source>
        <dbReference type="Proteomes" id="UP000239590"/>
    </source>
</evidence>
<dbReference type="InterPro" id="IPR011990">
    <property type="entry name" value="TPR-like_helical_dom_sf"/>
</dbReference>
<dbReference type="Proteomes" id="UP000239590">
    <property type="component" value="Unassembled WGS sequence"/>
</dbReference>
<dbReference type="PROSITE" id="PS50005">
    <property type="entry name" value="TPR"/>
    <property type="match status" value="4"/>
</dbReference>
<dbReference type="Pfam" id="PF13432">
    <property type="entry name" value="TPR_16"/>
    <property type="match status" value="1"/>
</dbReference>
<feature type="chain" id="PRO_5015759731" evidence="4">
    <location>
        <begin position="26"/>
        <end position="239"/>
    </location>
</feature>
<dbReference type="EMBL" id="PTRA01000001">
    <property type="protein sequence ID" value="PQA59011.1"/>
    <property type="molecule type" value="Genomic_DNA"/>
</dbReference>
<evidence type="ECO:0000256" key="4">
    <source>
        <dbReference type="SAM" id="SignalP"/>
    </source>
</evidence>
<organism evidence="5 6">
    <name type="scientific">Siphonobacter curvatus</name>
    <dbReference type="NCBI Taxonomy" id="2094562"/>
    <lineage>
        <taxon>Bacteria</taxon>
        <taxon>Pseudomonadati</taxon>
        <taxon>Bacteroidota</taxon>
        <taxon>Cytophagia</taxon>
        <taxon>Cytophagales</taxon>
        <taxon>Cytophagaceae</taxon>
        <taxon>Siphonobacter</taxon>
    </lineage>
</organism>
<reference evidence="6" key="1">
    <citation type="submission" date="2018-02" db="EMBL/GenBank/DDBJ databases">
        <title>Genome sequencing of Solimonas sp. HR-BB.</title>
        <authorList>
            <person name="Lee Y."/>
            <person name="Jeon C.O."/>
        </authorList>
    </citation>
    <scope>NUCLEOTIDE SEQUENCE [LARGE SCALE GENOMIC DNA]</scope>
    <source>
        <strain evidence="6">HR-U</strain>
    </source>
</reference>
<keyword evidence="2 3" id="KW-0802">TPR repeat</keyword>
<evidence type="ECO:0000313" key="5">
    <source>
        <dbReference type="EMBL" id="PQA59011.1"/>
    </source>
</evidence>
<gene>
    <name evidence="5" type="ORF">C5O19_04970</name>
</gene>
<dbReference type="AlphaFoldDB" id="A0A2S7IMP2"/>
<evidence type="ECO:0000256" key="1">
    <source>
        <dbReference type="ARBA" id="ARBA00022737"/>
    </source>
</evidence>
<feature type="repeat" description="TPR" evidence="3">
    <location>
        <begin position="128"/>
        <end position="161"/>
    </location>
</feature>
<dbReference type="PANTHER" id="PTHR44858">
    <property type="entry name" value="TETRATRICOPEPTIDE REPEAT PROTEIN 6"/>
    <property type="match status" value="1"/>
</dbReference>
<feature type="repeat" description="TPR" evidence="3">
    <location>
        <begin position="162"/>
        <end position="195"/>
    </location>
</feature>
<comment type="caution">
    <text evidence="5">The sequence shown here is derived from an EMBL/GenBank/DDBJ whole genome shotgun (WGS) entry which is preliminary data.</text>
</comment>
<dbReference type="OrthoDB" id="9814069at2"/>
<evidence type="ECO:0000256" key="2">
    <source>
        <dbReference type="ARBA" id="ARBA00022803"/>
    </source>
</evidence>
<feature type="repeat" description="TPR" evidence="3">
    <location>
        <begin position="60"/>
        <end position="93"/>
    </location>
</feature>
<dbReference type="InterPro" id="IPR050498">
    <property type="entry name" value="Ycf3"/>
</dbReference>
<keyword evidence="4" id="KW-0732">Signal</keyword>
<evidence type="ECO:0000256" key="3">
    <source>
        <dbReference type="PROSITE-ProRule" id="PRU00339"/>
    </source>
</evidence>
<proteinExistence type="predicted"/>
<dbReference type="Gene3D" id="1.25.40.10">
    <property type="entry name" value="Tetratricopeptide repeat domain"/>
    <property type="match status" value="2"/>
</dbReference>
<dbReference type="GO" id="GO:0046813">
    <property type="term" value="P:receptor-mediated virion attachment to host cell"/>
    <property type="evidence" value="ECO:0007669"/>
    <property type="project" value="TreeGrafter"/>
</dbReference>
<dbReference type="RefSeq" id="WP_104710181.1">
    <property type="nucleotide sequence ID" value="NZ_PTRA01000001.1"/>
</dbReference>
<accession>A0A2S7IMP2</accession>
<dbReference type="PROSITE" id="PS51257">
    <property type="entry name" value="PROKAR_LIPOPROTEIN"/>
    <property type="match status" value="1"/>
</dbReference>
<dbReference type="PANTHER" id="PTHR44858:SF1">
    <property type="entry name" value="UDP-N-ACETYLGLUCOSAMINE--PEPTIDE N-ACETYLGLUCOSAMINYLTRANSFERASE SPINDLY-RELATED"/>
    <property type="match status" value="1"/>
</dbReference>
<dbReference type="SUPFAM" id="SSF48452">
    <property type="entry name" value="TPR-like"/>
    <property type="match status" value="1"/>
</dbReference>
<dbReference type="InterPro" id="IPR019734">
    <property type="entry name" value="TPR_rpt"/>
</dbReference>
<name>A0A2S7IMP2_9BACT</name>
<keyword evidence="6" id="KW-1185">Reference proteome</keyword>
<dbReference type="GO" id="GO:0009279">
    <property type="term" value="C:cell outer membrane"/>
    <property type="evidence" value="ECO:0007669"/>
    <property type="project" value="TreeGrafter"/>
</dbReference>
<keyword evidence="1" id="KW-0677">Repeat</keyword>
<protein>
    <submittedName>
        <fullName evidence="5">Uncharacterized protein</fullName>
    </submittedName>
</protein>
<dbReference type="SMART" id="SM00028">
    <property type="entry name" value="TPR"/>
    <property type="match status" value="6"/>
</dbReference>